<protein>
    <submittedName>
        <fullName evidence="2">Serine/threonine protein kinase</fullName>
    </submittedName>
</protein>
<organism evidence="2 3">
    <name type="scientific">Paenibacillus chungangensis</name>
    <dbReference type="NCBI Taxonomy" id="696535"/>
    <lineage>
        <taxon>Bacteria</taxon>
        <taxon>Bacillati</taxon>
        <taxon>Bacillota</taxon>
        <taxon>Bacilli</taxon>
        <taxon>Bacillales</taxon>
        <taxon>Paenibacillaceae</taxon>
        <taxon>Paenibacillus</taxon>
    </lineage>
</organism>
<keyword evidence="3" id="KW-1185">Reference proteome</keyword>
<dbReference type="SUPFAM" id="SSF56112">
    <property type="entry name" value="Protein kinase-like (PK-like)"/>
    <property type="match status" value="1"/>
</dbReference>
<keyword evidence="2" id="KW-0723">Serine/threonine-protein kinase</keyword>
<dbReference type="Pfam" id="PF00069">
    <property type="entry name" value="Pkinase"/>
    <property type="match status" value="1"/>
</dbReference>
<evidence type="ECO:0000313" key="2">
    <source>
        <dbReference type="EMBL" id="MFD0959824.1"/>
    </source>
</evidence>
<evidence type="ECO:0000313" key="3">
    <source>
        <dbReference type="Proteomes" id="UP001596989"/>
    </source>
</evidence>
<keyword evidence="2" id="KW-0808">Transferase</keyword>
<accession>A0ABW3HQY7</accession>
<gene>
    <name evidence="2" type="ORF">ACFQ2I_10520</name>
</gene>
<reference evidence="3" key="1">
    <citation type="journal article" date="2019" name="Int. J. Syst. Evol. Microbiol.">
        <title>The Global Catalogue of Microorganisms (GCM) 10K type strain sequencing project: providing services to taxonomists for standard genome sequencing and annotation.</title>
        <authorList>
            <consortium name="The Broad Institute Genomics Platform"/>
            <consortium name="The Broad Institute Genome Sequencing Center for Infectious Disease"/>
            <person name="Wu L."/>
            <person name="Ma J."/>
        </authorList>
    </citation>
    <scope>NUCLEOTIDE SEQUENCE [LARGE SCALE GENOMIC DNA]</scope>
    <source>
        <strain evidence="3">CCUG 59129</strain>
    </source>
</reference>
<dbReference type="EMBL" id="JBHTJZ010000011">
    <property type="protein sequence ID" value="MFD0959824.1"/>
    <property type="molecule type" value="Genomic_DNA"/>
</dbReference>
<sequence>MKMWHAMMRLASRTWHRWREIRNNWSDYPLQEGTVWGGQYEVRRFLGMGSYGQAYVCRDQRSGATVLLKRNKPSKRMLGIQLLQRERDVMQALSHEQIPRLVAYRSSGSEEAIAMDYIEGHNLEYIIYEQGDSFTVQEALQVLRGLLQPLKHLHDSGYVHRDVRIPNVLMRDGKPYLIDYGLACRIGEQLPGPLKEALGETDAPADSAAALKTRMRRAHPASDWFGLGHLFLFLMYAGYTPPKDGMERSWEEELELPDAVKLFLRKLLNEDQGWPSTAECERELDDLLKRGDCD</sequence>
<dbReference type="SMART" id="SM00219">
    <property type="entry name" value="TyrKc"/>
    <property type="match status" value="1"/>
</dbReference>
<dbReference type="GO" id="GO:0004674">
    <property type="term" value="F:protein serine/threonine kinase activity"/>
    <property type="evidence" value="ECO:0007669"/>
    <property type="project" value="UniProtKB-KW"/>
</dbReference>
<dbReference type="InterPro" id="IPR000719">
    <property type="entry name" value="Prot_kinase_dom"/>
</dbReference>
<dbReference type="PROSITE" id="PS50011">
    <property type="entry name" value="PROTEIN_KINASE_DOM"/>
    <property type="match status" value="1"/>
</dbReference>
<feature type="domain" description="Protein kinase" evidence="1">
    <location>
        <begin position="40"/>
        <end position="294"/>
    </location>
</feature>
<dbReference type="RefSeq" id="WP_377564091.1">
    <property type="nucleotide sequence ID" value="NZ_JBHTJZ010000011.1"/>
</dbReference>
<keyword evidence="2" id="KW-0418">Kinase</keyword>
<comment type="caution">
    <text evidence="2">The sequence shown here is derived from an EMBL/GenBank/DDBJ whole genome shotgun (WGS) entry which is preliminary data.</text>
</comment>
<name>A0ABW3HQY7_9BACL</name>
<dbReference type="Gene3D" id="3.30.200.20">
    <property type="entry name" value="Phosphorylase Kinase, domain 1"/>
    <property type="match status" value="1"/>
</dbReference>
<dbReference type="Gene3D" id="1.10.510.10">
    <property type="entry name" value="Transferase(Phosphotransferase) domain 1"/>
    <property type="match status" value="1"/>
</dbReference>
<evidence type="ECO:0000259" key="1">
    <source>
        <dbReference type="PROSITE" id="PS50011"/>
    </source>
</evidence>
<dbReference type="Proteomes" id="UP001596989">
    <property type="component" value="Unassembled WGS sequence"/>
</dbReference>
<dbReference type="PANTHER" id="PTHR24347">
    <property type="entry name" value="SERINE/THREONINE-PROTEIN KINASE"/>
    <property type="match status" value="1"/>
</dbReference>
<dbReference type="CDD" id="cd00180">
    <property type="entry name" value="PKc"/>
    <property type="match status" value="1"/>
</dbReference>
<proteinExistence type="predicted"/>
<dbReference type="InterPro" id="IPR020635">
    <property type="entry name" value="Tyr_kinase_cat_dom"/>
</dbReference>
<dbReference type="InterPro" id="IPR011009">
    <property type="entry name" value="Kinase-like_dom_sf"/>
</dbReference>